<dbReference type="InterPro" id="IPR003029">
    <property type="entry name" value="S1_domain"/>
</dbReference>
<protein>
    <recommendedName>
        <fullName evidence="4">S1 motif domain-containing protein</fullName>
    </recommendedName>
</protein>
<evidence type="ECO:0000256" key="3">
    <source>
        <dbReference type="ARBA" id="ARBA00022835"/>
    </source>
</evidence>
<feature type="domain" description="S1 motif" evidence="4">
    <location>
        <begin position="57"/>
        <end position="134"/>
    </location>
</feature>
<dbReference type="SUPFAM" id="SSF110324">
    <property type="entry name" value="Ribosomal L27 protein-like"/>
    <property type="match status" value="1"/>
</dbReference>
<comment type="caution">
    <text evidence="5">The sequence shown here is derived from an EMBL/GenBank/DDBJ whole genome shotgun (WGS) entry which is preliminary data.</text>
</comment>
<dbReference type="EMBL" id="JADGKB010000004">
    <property type="protein sequence ID" value="KAJ3261834.1"/>
    <property type="molecule type" value="Genomic_DNA"/>
</dbReference>
<dbReference type="SMART" id="SM00316">
    <property type="entry name" value="S1"/>
    <property type="match status" value="1"/>
</dbReference>
<organism evidence="5 6">
    <name type="scientific">Boothiomyces macroporosus</name>
    <dbReference type="NCBI Taxonomy" id="261099"/>
    <lineage>
        <taxon>Eukaryota</taxon>
        <taxon>Fungi</taxon>
        <taxon>Fungi incertae sedis</taxon>
        <taxon>Chytridiomycota</taxon>
        <taxon>Chytridiomycota incertae sedis</taxon>
        <taxon>Chytridiomycetes</taxon>
        <taxon>Rhizophydiales</taxon>
        <taxon>Terramycetaceae</taxon>
        <taxon>Boothiomyces</taxon>
    </lineage>
</organism>
<dbReference type="InterPro" id="IPR012340">
    <property type="entry name" value="NA-bd_OB-fold"/>
</dbReference>
<dbReference type="GO" id="GO:0005737">
    <property type="term" value="C:cytoplasm"/>
    <property type="evidence" value="ECO:0007669"/>
    <property type="project" value="TreeGrafter"/>
</dbReference>
<evidence type="ECO:0000256" key="2">
    <source>
        <dbReference type="ARBA" id="ARBA00022490"/>
    </source>
</evidence>
<dbReference type="AlphaFoldDB" id="A0AAD5UM48"/>
<keyword evidence="3" id="KW-0271">Exosome</keyword>
<evidence type="ECO:0000313" key="6">
    <source>
        <dbReference type="Proteomes" id="UP001210925"/>
    </source>
</evidence>
<keyword evidence="6" id="KW-1185">Reference proteome</keyword>
<reference evidence="5" key="1">
    <citation type="submission" date="2020-05" db="EMBL/GenBank/DDBJ databases">
        <title>Phylogenomic resolution of chytrid fungi.</title>
        <authorList>
            <person name="Stajich J.E."/>
            <person name="Amses K."/>
            <person name="Simmons R."/>
            <person name="Seto K."/>
            <person name="Myers J."/>
            <person name="Bonds A."/>
            <person name="Quandt C.A."/>
            <person name="Barry K."/>
            <person name="Liu P."/>
            <person name="Grigoriev I."/>
            <person name="Longcore J.E."/>
            <person name="James T.Y."/>
        </authorList>
    </citation>
    <scope>NUCLEOTIDE SEQUENCE</scope>
    <source>
        <strain evidence="5">PLAUS21</strain>
    </source>
</reference>
<dbReference type="Proteomes" id="UP001210925">
    <property type="component" value="Unassembled WGS sequence"/>
</dbReference>
<dbReference type="PROSITE" id="PS50126">
    <property type="entry name" value="S1"/>
    <property type="match status" value="1"/>
</dbReference>
<proteinExistence type="predicted"/>
<dbReference type="Gene3D" id="2.40.50.140">
    <property type="entry name" value="Nucleic acid-binding proteins"/>
    <property type="match status" value="1"/>
</dbReference>
<dbReference type="InterPro" id="IPR019495">
    <property type="entry name" value="EXOSC1_C"/>
</dbReference>
<gene>
    <name evidence="5" type="ORF">HK103_004785</name>
</gene>
<dbReference type="InterPro" id="IPR025721">
    <property type="entry name" value="Exosome_cplx_N_dom"/>
</dbReference>
<evidence type="ECO:0000259" key="4">
    <source>
        <dbReference type="PROSITE" id="PS50126"/>
    </source>
</evidence>
<name>A0AAD5UM48_9FUNG</name>
<dbReference type="Gene3D" id="2.40.50.100">
    <property type="match status" value="1"/>
</dbReference>
<dbReference type="GO" id="GO:0003723">
    <property type="term" value="F:RNA binding"/>
    <property type="evidence" value="ECO:0007669"/>
    <property type="project" value="InterPro"/>
</dbReference>
<evidence type="ECO:0000256" key="1">
    <source>
        <dbReference type="ARBA" id="ARBA00004604"/>
    </source>
</evidence>
<comment type="subcellular location">
    <subcellularLocation>
        <location evidence="1">Nucleus</location>
        <location evidence="1">Nucleolus</location>
    </subcellularLocation>
</comment>
<dbReference type="PANTHER" id="PTHR12686:SF8">
    <property type="entry name" value="EXOSOME COMPLEX COMPONENT CSL4"/>
    <property type="match status" value="1"/>
</dbReference>
<dbReference type="GO" id="GO:0005730">
    <property type="term" value="C:nucleolus"/>
    <property type="evidence" value="ECO:0007669"/>
    <property type="project" value="UniProtKB-SubCell"/>
</dbReference>
<dbReference type="Pfam" id="PF14382">
    <property type="entry name" value="ECR1_N"/>
    <property type="match status" value="1"/>
</dbReference>
<dbReference type="SUPFAM" id="SSF50249">
    <property type="entry name" value="Nucleic acid-binding proteins"/>
    <property type="match status" value="1"/>
</dbReference>
<accession>A0AAD5UM48</accession>
<dbReference type="GO" id="GO:0006396">
    <property type="term" value="P:RNA processing"/>
    <property type="evidence" value="ECO:0007669"/>
    <property type="project" value="InterPro"/>
</dbReference>
<dbReference type="Pfam" id="PF10447">
    <property type="entry name" value="EXOSC1"/>
    <property type="match status" value="1"/>
</dbReference>
<dbReference type="InterPro" id="IPR039771">
    <property type="entry name" value="Csl4"/>
</dbReference>
<dbReference type="GO" id="GO:0000176">
    <property type="term" value="C:nuclear exosome (RNase complex)"/>
    <property type="evidence" value="ECO:0007669"/>
    <property type="project" value="TreeGrafter"/>
</dbReference>
<keyword evidence="2" id="KW-0963">Cytoplasm</keyword>
<dbReference type="PANTHER" id="PTHR12686">
    <property type="entry name" value="3'-5' EXORIBONUCLEASE CSL4-RELATED"/>
    <property type="match status" value="1"/>
</dbReference>
<evidence type="ECO:0000313" key="5">
    <source>
        <dbReference type="EMBL" id="KAJ3261834.1"/>
    </source>
</evidence>
<sequence>MKVIPGQVLSAADKFKAGEGTFEKDGFIYSSLLGAKEIQDNNTIAVTTQVLAVPFVGSVVIGKVSKITSKHAIVQIIMVNNKKSLNYTGTILKKDIRKTNVDQLEIYKCYRPGDVVRCLVTSIGDGKNFVLSTAGDKFGVVLAVSVSGYTMVPVAWDQMVCPHTGNIEFRKCAKPE</sequence>
<dbReference type="NCBIfam" id="NF034126">
    <property type="entry name" value="PRK09521.1"/>
    <property type="match status" value="1"/>
</dbReference>